<sequence>MIQNSQNLFERAQQVIPGGVNSPVRAFRAVGGNPVFMTSAKGPYLYDEDNNQYLDFINSWGPMILGHACDHVEKAVHDALGKSFSFGAPTRREVEMAELIISMVPSVEKVRMVNSGTEATMSAVRVARGYTGKDKIIKFEGCYHGHGDSFLISAGSGAITLGVPDSPGVTKGVAQDTITVPYNNLEAVKAAVEANHGEIAAIILEPVVGNMGLVPPVNGFLQGLRDLCDKEGIILIFDEVMTGFRLAKGGAQELFNVMPDLTTMGKIIGGGLPVGAYGGRREIMDYVAPAGPVYQAGTLSGNPIAMAAGYAMLTYLNEHPEVYAYLDNITGKMVAGMRDNLAQLNLDYTINQVGSMFSIFFTSNPVTDFTSAKQSDLALFGQYFNSMLRQGIYLAPSQFETLFVSVALTDELADQYIAANRKALQEIHQPA</sequence>
<dbReference type="SUPFAM" id="SSF53383">
    <property type="entry name" value="PLP-dependent transferases"/>
    <property type="match status" value="1"/>
</dbReference>
<evidence type="ECO:0000256" key="1">
    <source>
        <dbReference type="ARBA" id="ARBA00001933"/>
    </source>
</evidence>
<evidence type="ECO:0000256" key="7">
    <source>
        <dbReference type="HAMAP-Rule" id="MF_00375"/>
    </source>
</evidence>
<dbReference type="InterPro" id="IPR015422">
    <property type="entry name" value="PyrdxlP-dep_Trfase_small"/>
</dbReference>
<dbReference type="InterPro" id="IPR015421">
    <property type="entry name" value="PyrdxlP-dep_Trfase_major"/>
</dbReference>
<dbReference type="GO" id="GO:0005737">
    <property type="term" value="C:cytoplasm"/>
    <property type="evidence" value="ECO:0007669"/>
    <property type="project" value="UniProtKB-SubCell"/>
</dbReference>
<dbReference type="InterPro" id="IPR005814">
    <property type="entry name" value="Aminotrans_3"/>
</dbReference>
<evidence type="ECO:0000313" key="8">
    <source>
        <dbReference type="EMBL" id="QNF34177.1"/>
    </source>
</evidence>
<keyword evidence="7" id="KW-0963">Cytoplasm</keyword>
<evidence type="ECO:0000256" key="5">
    <source>
        <dbReference type="ARBA" id="ARBA00023235"/>
    </source>
</evidence>
<dbReference type="NCBIfam" id="TIGR00713">
    <property type="entry name" value="hemL"/>
    <property type="match status" value="1"/>
</dbReference>
<keyword evidence="9" id="KW-1185">Reference proteome</keyword>
<protein>
    <recommendedName>
        <fullName evidence="7">Glutamate-1-semialdehyde 2,1-aminomutase</fullName>
        <shortName evidence="7">GSA</shortName>
        <ecNumber evidence="7">5.4.3.8</ecNumber>
    </recommendedName>
    <alternativeName>
        <fullName evidence="7">Glutamate-1-semialdehyde aminotransferase</fullName>
        <shortName evidence="7">GSA-AT</shortName>
    </alternativeName>
</protein>
<dbReference type="InterPro" id="IPR004639">
    <property type="entry name" value="4pyrrol_synth_GluAld_NH2Trfase"/>
</dbReference>
<accession>A0A7G7GAJ3</accession>
<dbReference type="AlphaFoldDB" id="A0A7G7GAJ3"/>
<dbReference type="GO" id="GO:0042286">
    <property type="term" value="F:glutamate-1-semialdehyde 2,1-aminomutase activity"/>
    <property type="evidence" value="ECO:0007669"/>
    <property type="project" value="UniProtKB-UniRule"/>
</dbReference>
<evidence type="ECO:0000313" key="9">
    <source>
        <dbReference type="Proteomes" id="UP000515237"/>
    </source>
</evidence>
<dbReference type="HAMAP" id="MF_00375">
    <property type="entry name" value="HemL_aminotrans_3"/>
    <property type="match status" value="1"/>
</dbReference>
<dbReference type="GO" id="GO:0006782">
    <property type="term" value="P:protoporphyrinogen IX biosynthetic process"/>
    <property type="evidence" value="ECO:0007669"/>
    <property type="project" value="UniProtKB-UniRule"/>
</dbReference>
<evidence type="ECO:0000256" key="2">
    <source>
        <dbReference type="ARBA" id="ARBA00004819"/>
    </source>
</evidence>
<dbReference type="InterPro" id="IPR049704">
    <property type="entry name" value="Aminotrans_3_PPA_site"/>
</dbReference>
<reference evidence="8 9" key="1">
    <citation type="journal article" date="2018" name="Int. J. Syst. Evol. Microbiol.">
        <title>Adhaeribacter swui sp. nov., isolated from wet mud.</title>
        <authorList>
            <person name="Kim D.U."/>
            <person name="Kim K.W."/>
            <person name="Kang M.S."/>
            <person name="Kim J.Y."/>
            <person name="Jang J.H."/>
            <person name="Kim M.K."/>
        </authorList>
    </citation>
    <scope>NUCLEOTIDE SEQUENCE [LARGE SCALE GENOMIC DNA]</scope>
    <source>
        <strain evidence="8 9">KCTC 52873</strain>
    </source>
</reference>
<gene>
    <name evidence="7 8" type="primary">hemL</name>
    <name evidence="8" type="ORF">HUW51_16140</name>
</gene>
<feature type="modified residue" description="N6-(pyridoxal phosphate)lysine" evidence="7">
    <location>
        <position position="266"/>
    </location>
</feature>
<comment type="similarity">
    <text evidence="3 7">Belongs to the class-III pyridoxal-phosphate-dependent aminotransferase family. HemL subfamily.</text>
</comment>
<dbReference type="PANTHER" id="PTHR43713:SF3">
    <property type="entry name" value="GLUTAMATE-1-SEMIALDEHYDE 2,1-AMINOMUTASE 1, CHLOROPLASTIC-RELATED"/>
    <property type="match status" value="1"/>
</dbReference>
<keyword evidence="5 7" id="KW-0413">Isomerase</keyword>
<organism evidence="8 9">
    <name type="scientific">Adhaeribacter swui</name>
    <dbReference type="NCBI Taxonomy" id="2086471"/>
    <lineage>
        <taxon>Bacteria</taxon>
        <taxon>Pseudomonadati</taxon>
        <taxon>Bacteroidota</taxon>
        <taxon>Cytophagia</taxon>
        <taxon>Cytophagales</taxon>
        <taxon>Hymenobacteraceae</taxon>
        <taxon>Adhaeribacter</taxon>
    </lineage>
</organism>
<evidence type="ECO:0000256" key="3">
    <source>
        <dbReference type="ARBA" id="ARBA00008981"/>
    </source>
</evidence>
<comment type="pathway">
    <text evidence="2">Porphyrin-containing compound metabolism; protoporphyrin-IX biosynthesis; 5-aminolevulinate from L-glutamyl-tRNA(Glu): step 2/2.</text>
</comment>
<dbReference type="FunFam" id="3.40.640.10:FF:000021">
    <property type="entry name" value="Glutamate-1-semialdehyde 2,1-aminomutase"/>
    <property type="match status" value="1"/>
</dbReference>
<dbReference type="EC" id="5.4.3.8" evidence="7"/>
<comment type="subunit">
    <text evidence="7">Homodimer.</text>
</comment>
<dbReference type="EMBL" id="CP055156">
    <property type="protein sequence ID" value="QNF34177.1"/>
    <property type="molecule type" value="Genomic_DNA"/>
</dbReference>
<dbReference type="Pfam" id="PF00202">
    <property type="entry name" value="Aminotran_3"/>
    <property type="match status" value="1"/>
</dbReference>
<dbReference type="PROSITE" id="PS00600">
    <property type="entry name" value="AA_TRANSFER_CLASS_3"/>
    <property type="match status" value="1"/>
</dbReference>
<dbReference type="UniPathway" id="UPA00251">
    <property type="reaction ID" value="UER00317"/>
</dbReference>
<name>A0A7G7GAJ3_9BACT</name>
<dbReference type="Proteomes" id="UP000515237">
    <property type="component" value="Chromosome"/>
</dbReference>
<dbReference type="PANTHER" id="PTHR43713">
    <property type="entry name" value="GLUTAMATE-1-SEMIALDEHYDE 2,1-AMINOMUTASE"/>
    <property type="match status" value="1"/>
</dbReference>
<evidence type="ECO:0000256" key="6">
    <source>
        <dbReference type="ARBA" id="ARBA00023244"/>
    </source>
</evidence>
<dbReference type="GO" id="GO:0008483">
    <property type="term" value="F:transaminase activity"/>
    <property type="evidence" value="ECO:0007669"/>
    <property type="project" value="InterPro"/>
</dbReference>
<dbReference type="KEGG" id="aswu:HUW51_16140"/>
<keyword evidence="4 7" id="KW-0663">Pyridoxal phosphate</keyword>
<dbReference type="Gene3D" id="3.40.640.10">
    <property type="entry name" value="Type I PLP-dependent aspartate aminotransferase-like (Major domain)"/>
    <property type="match status" value="1"/>
</dbReference>
<keyword evidence="6 7" id="KW-0627">Porphyrin biosynthesis</keyword>
<comment type="cofactor">
    <cofactor evidence="1 7">
        <name>pyridoxal 5'-phosphate</name>
        <dbReference type="ChEBI" id="CHEBI:597326"/>
    </cofactor>
</comment>
<dbReference type="NCBIfam" id="NF000818">
    <property type="entry name" value="PRK00062.1"/>
    <property type="match status" value="1"/>
</dbReference>
<comment type="catalytic activity">
    <reaction evidence="7">
        <text>(S)-4-amino-5-oxopentanoate = 5-aminolevulinate</text>
        <dbReference type="Rhea" id="RHEA:14265"/>
        <dbReference type="ChEBI" id="CHEBI:57501"/>
        <dbReference type="ChEBI" id="CHEBI:356416"/>
        <dbReference type="EC" id="5.4.3.8"/>
    </reaction>
</comment>
<proteinExistence type="inferred from homology"/>
<dbReference type="CDD" id="cd00610">
    <property type="entry name" value="OAT_like"/>
    <property type="match status" value="1"/>
</dbReference>
<dbReference type="Gene3D" id="3.90.1150.10">
    <property type="entry name" value="Aspartate Aminotransferase, domain 1"/>
    <property type="match status" value="1"/>
</dbReference>
<comment type="subcellular location">
    <subcellularLocation>
        <location evidence="7">Cytoplasm</location>
    </subcellularLocation>
</comment>
<dbReference type="InterPro" id="IPR015424">
    <property type="entry name" value="PyrdxlP-dep_Trfase"/>
</dbReference>
<evidence type="ECO:0000256" key="4">
    <source>
        <dbReference type="ARBA" id="ARBA00022898"/>
    </source>
</evidence>
<dbReference type="GO" id="GO:0030170">
    <property type="term" value="F:pyridoxal phosphate binding"/>
    <property type="evidence" value="ECO:0007669"/>
    <property type="project" value="InterPro"/>
</dbReference>
<dbReference type="RefSeq" id="WP_185270658.1">
    <property type="nucleotide sequence ID" value="NZ_CP055156.1"/>
</dbReference>